<dbReference type="InterPro" id="IPR001079">
    <property type="entry name" value="Galectin_CRD"/>
</dbReference>
<feature type="region of interest" description="Disordered" evidence="4">
    <location>
        <begin position="430"/>
        <end position="470"/>
    </location>
</feature>
<dbReference type="SMART" id="SM00706">
    <property type="entry name" value="TECPR"/>
    <property type="match status" value="11"/>
</dbReference>
<keyword evidence="2" id="KW-0430">Lectin</keyword>
<name>A0A336M9G1_CULSO</name>
<dbReference type="GO" id="GO:0030246">
    <property type="term" value="F:carbohydrate binding"/>
    <property type="evidence" value="ECO:0007669"/>
    <property type="project" value="UniProtKB-KW"/>
</dbReference>
<dbReference type="InterPro" id="IPR010482">
    <property type="entry name" value="TECPR1-like_DysF"/>
</dbReference>
<dbReference type="PANTHER" id="PTHR23250:SF1">
    <property type="entry name" value="TECTONIN BETA-PROPELLER REPEAT-CONTAINING PROTEIN 1"/>
    <property type="match status" value="1"/>
</dbReference>
<feature type="compositionally biased region" description="Polar residues" evidence="4">
    <location>
        <begin position="391"/>
        <end position="408"/>
    </location>
</feature>
<dbReference type="Gene3D" id="2.60.120.200">
    <property type="match status" value="1"/>
</dbReference>
<protein>
    <submittedName>
        <fullName evidence="6">CSON011837 protein</fullName>
    </submittedName>
</protein>
<dbReference type="SMART" id="SM00276">
    <property type="entry name" value="GLECT"/>
    <property type="match status" value="1"/>
</dbReference>
<organism evidence="6">
    <name type="scientific">Culicoides sonorensis</name>
    <name type="common">Biting midge</name>
    <dbReference type="NCBI Taxonomy" id="179676"/>
    <lineage>
        <taxon>Eukaryota</taxon>
        <taxon>Metazoa</taxon>
        <taxon>Ecdysozoa</taxon>
        <taxon>Arthropoda</taxon>
        <taxon>Hexapoda</taxon>
        <taxon>Insecta</taxon>
        <taxon>Pterygota</taxon>
        <taxon>Neoptera</taxon>
        <taxon>Endopterygota</taxon>
        <taxon>Diptera</taxon>
        <taxon>Nematocera</taxon>
        <taxon>Chironomoidea</taxon>
        <taxon>Ceratopogonidae</taxon>
        <taxon>Ceratopogoninae</taxon>
        <taxon>Culicoides</taxon>
        <taxon>Monoculicoides</taxon>
    </lineage>
</organism>
<evidence type="ECO:0000256" key="2">
    <source>
        <dbReference type="ARBA" id="ARBA00022734"/>
    </source>
</evidence>
<dbReference type="SMART" id="SM00693">
    <property type="entry name" value="DysFN"/>
    <property type="match status" value="2"/>
</dbReference>
<sequence length="1296" mass="145251">MPSTVIFAINNEGRIYALPTNSSTWREFLYLGLEFKKISAVNHFMWAIGGDRQVYVHVHGIDTGIRVREEVYENERWNPISGFTAKLLPTDRFHFSNIDGTVNREIDNIRCPSMAWQWEGEWELELTLDGQPLDHDGWTYAVDFPATYYPEKQWKSCVRRRKWFRFRRYSALNSWCAIAPLHKDATEEPFIDVSIGGTNIPGAAEGMLSVWAITANGRVVFRSGVSHTSPEGLCWTIVKAQTGCEASQISVGATGLVWCTLYNGRAMVRSGCTKDNLKGDNWIEVKPPENGLKITCVAVGRNSVWCVTNDNHVYWRKGVKGDIAGVNEDAAIGTAWVEMVGNISQVSVTANDHVFAIGSEDRALYYRSGVTSSDPTGKKWRQIQCPMQMSRTSSINSLGSRRSGSESPTSKHKSMGNLLKEREDSIGAKALPDFDESSHSAPNQNDKKYKPELWKKPYQSPPHGNRIDEDKDNYMVPNSAPMEHVISSERVIGRSVSPVRSVGSVVATEANPDSDSIVFEGDFSRDSGIFGEDDVDHMGSTWTVDSNAWTVVTAGAVQVDTNQLPNWFNDTFGVSTAEEFTQPWRLNILEKLKNLNNGIKTSFAEYEKAIEMSSWVKSGEAKVSKPGKPFEDCLLELEWVDIQGGSGSGTLTVLSSDGVTIKLQFSLSEIMCVASCSEASTPRIVIHAPRLSCATSPVRFQFSAESDQEDWLSHLTSVCCQINNLTGRPSNNSIWATSLLGDVFTFDPTTLNTNQYNEDLKLFSQEIELSATETPYTISLYNGMAKGTILEIIGYICPDADQVRFDLLTYPSKKGERPDIALHINPRFNENTLVFNTKEKSEWLDEIRDNMLTFSPGAEFKLTIKSFPEGFEVTVDNMVYPIYHYRTDPNGVVNFFSSGRVKIFKIQYHSPSVVMCPTDLFWRQMGGHLKKVETCPAGITYGISNDNTPYYYTGGWGGQFLKGLESSTTGIHSLTDTQNYYIYENQRWNPISGFSSTGLPTDRHCWSDVTGKHKRNKDHVKVPTTHWHWISDWMVDFHTPGGVDREGWQYAVDFPASYHGKKNFTDYVRRRRWYRKCQLSTTGPWYEVGNSKIADVSLHSSGEAPNYLICIWAIALNGEVMLRRGVTVSIPAGTGWDHIASETPMTSICIGNDGQVWTIGKNGAVFRRLGINCDKPCGENWQKLETNGIIFRQISIGAAGCWAIDQFGKLFNRKEITTVFPEGTHWHPVVNLCTDKSHYDGNMTFKHVSVGEYVWAVTNNGFIFKRVDTAANQSNPEYGWNIGISANFQHICAKAL</sequence>
<feature type="compositionally biased region" description="Basic and acidic residues" evidence="4">
    <location>
        <begin position="445"/>
        <end position="455"/>
    </location>
</feature>
<dbReference type="Pfam" id="PF06462">
    <property type="entry name" value="Hyd_WA"/>
    <property type="match status" value="2"/>
</dbReference>
<evidence type="ECO:0000256" key="3">
    <source>
        <dbReference type="ARBA" id="ARBA00022737"/>
    </source>
</evidence>
<reference evidence="6" key="1">
    <citation type="submission" date="2018-07" db="EMBL/GenBank/DDBJ databases">
        <authorList>
            <person name="Quirk P.G."/>
            <person name="Krulwich T.A."/>
        </authorList>
    </citation>
    <scope>NUCLEOTIDE SEQUENCE</scope>
</reference>
<dbReference type="EMBL" id="UFQT01000530">
    <property type="protein sequence ID" value="SSX25017.1"/>
    <property type="molecule type" value="Genomic_DNA"/>
</dbReference>
<dbReference type="Pfam" id="PF00337">
    <property type="entry name" value="Gal-bind_lectin"/>
    <property type="match status" value="1"/>
</dbReference>
<dbReference type="CDD" id="cd00070">
    <property type="entry name" value="GLECT"/>
    <property type="match status" value="1"/>
</dbReference>
<keyword evidence="3" id="KW-0677">Repeat</keyword>
<evidence type="ECO:0000259" key="5">
    <source>
        <dbReference type="PROSITE" id="PS51304"/>
    </source>
</evidence>
<feature type="region of interest" description="Disordered" evidence="4">
    <location>
        <begin position="391"/>
        <end position="416"/>
    </location>
</feature>
<evidence type="ECO:0000313" key="6">
    <source>
        <dbReference type="EMBL" id="SSX25017.1"/>
    </source>
</evidence>
<dbReference type="InterPro" id="IPR006614">
    <property type="entry name" value="Peroxin/Ferlin"/>
</dbReference>
<evidence type="ECO:0000256" key="4">
    <source>
        <dbReference type="SAM" id="MobiDB-lite"/>
    </source>
</evidence>
<feature type="domain" description="Galectin" evidence="5">
    <location>
        <begin position="776"/>
        <end position="909"/>
    </location>
</feature>
<dbReference type="InterPro" id="IPR006624">
    <property type="entry name" value="Beta-propeller_rpt_TECPR"/>
</dbReference>
<dbReference type="InterPro" id="IPR051513">
    <property type="entry name" value="Tectonin_beta-prop"/>
</dbReference>
<accession>A0A336M9G1</accession>
<evidence type="ECO:0000256" key="1">
    <source>
        <dbReference type="ARBA" id="ARBA00005966"/>
    </source>
</evidence>
<dbReference type="SMART" id="SM00908">
    <property type="entry name" value="Gal-bind_lectin"/>
    <property type="match status" value="1"/>
</dbReference>
<comment type="similarity">
    <text evidence="1">Belongs to the TECPR1 family.</text>
</comment>
<dbReference type="Pfam" id="PF06398">
    <property type="entry name" value="Pex24p"/>
    <property type="match status" value="2"/>
</dbReference>
<dbReference type="Pfam" id="PF19193">
    <property type="entry name" value="Tectonin"/>
    <property type="match status" value="2"/>
</dbReference>
<dbReference type="PROSITE" id="PS51304">
    <property type="entry name" value="GALECTIN"/>
    <property type="match status" value="1"/>
</dbReference>
<dbReference type="SMART" id="SM00694">
    <property type="entry name" value="DysFC"/>
    <property type="match status" value="2"/>
</dbReference>
<dbReference type="PANTHER" id="PTHR23250">
    <property type="entry name" value="DYSFERLIN-RELATED"/>
    <property type="match status" value="1"/>
</dbReference>
<proteinExistence type="inferred from homology"/>
<dbReference type="VEuPathDB" id="VectorBase:CSON011837"/>
<dbReference type="InterPro" id="IPR013320">
    <property type="entry name" value="ConA-like_dom_sf"/>
</dbReference>
<gene>
    <name evidence="6" type="primary">CSON011837</name>
</gene>
<dbReference type="GO" id="GO:0098588">
    <property type="term" value="C:bounding membrane of organelle"/>
    <property type="evidence" value="ECO:0007669"/>
    <property type="project" value="UniProtKB-ARBA"/>
</dbReference>
<dbReference type="SUPFAM" id="SSF49899">
    <property type="entry name" value="Concanavalin A-like lectins/glucanases"/>
    <property type="match status" value="1"/>
</dbReference>
<dbReference type="OMA" id="CPMQISR"/>
<dbReference type="GO" id="GO:0005737">
    <property type="term" value="C:cytoplasm"/>
    <property type="evidence" value="ECO:0007669"/>
    <property type="project" value="UniProtKB-ARBA"/>
</dbReference>